<feature type="transmembrane region" description="Helical" evidence="10">
    <location>
        <begin position="448"/>
        <end position="468"/>
    </location>
</feature>
<protein>
    <recommendedName>
        <fullName evidence="8 10">Man(5)GlcNAc(2)-PP-dolichol translocation protein RFT1</fullName>
    </recommendedName>
</protein>
<evidence type="ECO:0000313" key="12">
    <source>
        <dbReference type="Proteomes" id="UP000054018"/>
    </source>
</evidence>
<evidence type="ECO:0000256" key="4">
    <source>
        <dbReference type="ARBA" id="ARBA00022692"/>
    </source>
</evidence>
<comment type="caution">
    <text evidence="10">Lacks conserved residue(s) required for the propagation of feature annotation.</text>
</comment>
<evidence type="ECO:0000256" key="3">
    <source>
        <dbReference type="ARBA" id="ARBA00010288"/>
    </source>
</evidence>
<evidence type="ECO:0000256" key="7">
    <source>
        <dbReference type="ARBA" id="ARBA00023136"/>
    </source>
</evidence>
<keyword evidence="4 10" id="KW-0812">Transmembrane</keyword>
<accession>A0A0C9Z6T6</accession>
<keyword evidence="5 10" id="KW-0256">Endoplasmic reticulum</keyword>
<dbReference type="PANTHER" id="PTHR13117">
    <property type="entry name" value="ENDOPLASMIC RETICULUM MULTISPAN TRANSMEMBRANE PROTEIN-RELATED"/>
    <property type="match status" value="1"/>
</dbReference>
<feature type="transmembrane region" description="Helical" evidence="10">
    <location>
        <begin position="192"/>
        <end position="214"/>
    </location>
</feature>
<comment type="pathway">
    <text evidence="2">Protein modification; protein glycosylation.</text>
</comment>
<dbReference type="Proteomes" id="UP000054018">
    <property type="component" value="Unassembled WGS sequence"/>
</dbReference>
<evidence type="ECO:0000313" key="11">
    <source>
        <dbReference type="EMBL" id="KIK24916.1"/>
    </source>
</evidence>
<dbReference type="EMBL" id="KN833712">
    <property type="protein sequence ID" value="KIK24916.1"/>
    <property type="molecule type" value="Genomic_DNA"/>
</dbReference>
<keyword evidence="7 10" id="KW-0472">Membrane</keyword>
<evidence type="ECO:0000256" key="6">
    <source>
        <dbReference type="ARBA" id="ARBA00022989"/>
    </source>
</evidence>
<evidence type="ECO:0000256" key="5">
    <source>
        <dbReference type="ARBA" id="ARBA00022824"/>
    </source>
</evidence>
<feature type="transmembrane region" description="Helical" evidence="10">
    <location>
        <begin position="127"/>
        <end position="145"/>
    </location>
</feature>
<keyword evidence="12" id="KW-1185">Reference proteome</keyword>
<dbReference type="HOGENOM" id="CLU_023360_3_1_1"/>
<feature type="transmembrane region" description="Helical" evidence="10">
    <location>
        <begin position="95"/>
        <end position="115"/>
    </location>
</feature>
<dbReference type="OrthoDB" id="9979195at2759"/>
<evidence type="ECO:0000256" key="2">
    <source>
        <dbReference type="ARBA" id="ARBA00004922"/>
    </source>
</evidence>
<feature type="transmembrane region" description="Helical" evidence="10">
    <location>
        <begin position="387"/>
        <end position="404"/>
    </location>
</feature>
<dbReference type="STRING" id="765257.A0A0C9Z6T6"/>
<evidence type="ECO:0000256" key="1">
    <source>
        <dbReference type="ARBA" id="ARBA00004477"/>
    </source>
</evidence>
<feature type="transmembrane region" description="Helical" evidence="10">
    <location>
        <begin position="488"/>
        <end position="504"/>
    </location>
</feature>
<evidence type="ECO:0000256" key="8">
    <source>
        <dbReference type="ARBA" id="ARBA00044793"/>
    </source>
</evidence>
<comment type="subcellular location">
    <subcellularLocation>
        <location evidence="1 10">Endoplasmic reticulum membrane</location>
        <topology evidence="1 10">Multi-pass membrane protein</topology>
    </subcellularLocation>
</comment>
<keyword evidence="10" id="KW-0813">Transport</keyword>
<reference evidence="12" key="2">
    <citation type="submission" date="2015-01" db="EMBL/GenBank/DDBJ databases">
        <title>Evolutionary Origins and Diversification of the Mycorrhizal Mutualists.</title>
        <authorList>
            <consortium name="DOE Joint Genome Institute"/>
            <consortium name="Mycorrhizal Genomics Consortium"/>
            <person name="Kohler A."/>
            <person name="Kuo A."/>
            <person name="Nagy L.G."/>
            <person name="Floudas D."/>
            <person name="Copeland A."/>
            <person name="Barry K.W."/>
            <person name="Cichocki N."/>
            <person name="Veneault-Fourrey C."/>
            <person name="LaButti K."/>
            <person name="Lindquist E.A."/>
            <person name="Lipzen A."/>
            <person name="Lundell T."/>
            <person name="Morin E."/>
            <person name="Murat C."/>
            <person name="Riley R."/>
            <person name="Ohm R."/>
            <person name="Sun H."/>
            <person name="Tunlid A."/>
            <person name="Henrissat B."/>
            <person name="Grigoriev I.V."/>
            <person name="Hibbett D.S."/>
            <person name="Martin F."/>
        </authorList>
    </citation>
    <scope>NUCLEOTIDE SEQUENCE [LARGE SCALE GENOMIC DNA]</scope>
    <source>
        <strain evidence="12">441</strain>
    </source>
</reference>
<dbReference type="PANTHER" id="PTHR13117:SF5">
    <property type="entry name" value="PROTEIN RFT1 HOMOLOG"/>
    <property type="match status" value="1"/>
</dbReference>
<name>A0A0C9Z6T6_9AGAM</name>
<evidence type="ECO:0000256" key="10">
    <source>
        <dbReference type="RuleBase" id="RU365067"/>
    </source>
</evidence>
<dbReference type="AlphaFoldDB" id="A0A0C9Z6T6"/>
<comment type="similarity">
    <text evidence="3 10">Belongs to the RFT1 family.</text>
</comment>
<dbReference type="Pfam" id="PF04506">
    <property type="entry name" value="Rft-1"/>
    <property type="match status" value="1"/>
</dbReference>
<dbReference type="GO" id="GO:0005789">
    <property type="term" value="C:endoplasmic reticulum membrane"/>
    <property type="evidence" value="ECO:0007669"/>
    <property type="project" value="UniProtKB-SubCell"/>
</dbReference>
<feature type="transmembrane region" description="Helical" evidence="10">
    <location>
        <begin position="353"/>
        <end position="375"/>
    </location>
</feature>
<keyword evidence="6 10" id="KW-1133">Transmembrane helix</keyword>
<dbReference type="GO" id="GO:0006488">
    <property type="term" value="P:dolichol-linked oligosaccharide biosynthetic process"/>
    <property type="evidence" value="ECO:0007669"/>
    <property type="project" value="InterPro"/>
</dbReference>
<feature type="transmembrane region" description="Helical" evidence="10">
    <location>
        <begin position="424"/>
        <end position="441"/>
    </location>
</feature>
<proteinExistence type="inferred from homology"/>
<feature type="transmembrane region" description="Helical" evidence="10">
    <location>
        <begin position="525"/>
        <end position="545"/>
    </location>
</feature>
<comment type="function">
    <text evidence="9 10">Intramembrane glycolipid transporter that operates in the biosynthetic pathway of dolichol-linked oligosaccharides, the glycan precursors employed in protein asparagine (N)-glycosylation. The sequential addition of sugars to dolichol pyrophosphate produces dolichol-linked oligosaccharides containing fourteen sugars, including two GlcNAcs, nine mannoses and three glucoses. Once assembled, the oligosaccharide is transferred from the lipid to nascent proteins by oligosaccharyltransferases. The assembly of dolichol-linked oligosaccharides begins on the cytosolic side of the endoplasmic reticulum membrane and finishes in its lumen. RFT1 could mediate the translocation of the cytosolically oriented intermediate DolPP-GlcNAc2Man5, produced by ALG11, into the ER lumen where dolichol-linked oligosaccharides assembly continues. However, the intramembrane lipid transporter activity could not be confirmed in vitro.</text>
</comment>
<reference evidence="11 12" key="1">
    <citation type="submission" date="2014-04" db="EMBL/GenBank/DDBJ databases">
        <authorList>
            <consortium name="DOE Joint Genome Institute"/>
            <person name="Kuo A."/>
            <person name="Kohler A."/>
            <person name="Costa M.D."/>
            <person name="Nagy L.G."/>
            <person name="Floudas D."/>
            <person name="Copeland A."/>
            <person name="Barry K.W."/>
            <person name="Cichocki N."/>
            <person name="Veneault-Fourrey C."/>
            <person name="LaButti K."/>
            <person name="Lindquist E.A."/>
            <person name="Lipzen A."/>
            <person name="Lundell T."/>
            <person name="Morin E."/>
            <person name="Murat C."/>
            <person name="Sun H."/>
            <person name="Tunlid A."/>
            <person name="Henrissat B."/>
            <person name="Grigoriev I.V."/>
            <person name="Hibbett D.S."/>
            <person name="Martin F."/>
            <person name="Nordberg H.P."/>
            <person name="Cantor M.N."/>
            <person name="Hua S.X."/>
        </authorList>
    </citation>
    <scope>NUCLEOTIDE SEQUENCE [LARGE SCALE GENOMIC DNA]</scope>
    <source>
        <strain evidence="11 12">441</strain>
    </source>
</reference>
<dbReference type="InterPro" id="IPR007594">
    <property type="entry name" value="RFT1"/>
</dbReference>
<sequence length="560" mass="62097">MDNDGLLERSFSSARSLIGLQLVSRIFTFVLNQGLVRLASPQAYGTVAVQFELLINTILFLSREGVRNSLLRVWPQQGDAGNDSKRAQQLAQCSNLATVPAMVGIPVTLLALMAYGYAASEDARSQPFFRIAMFIYAVAAVIELCSEPMHNRAMGEARTSVRVRAEGLGILSKTALTYLALLLDRHLGEQKFTLVAFALGQVTYSLVIFIIYLVDMPDLRFLPVRLSQASSPSFVAGRYRLLANFFDLNAFYLSMTMTLQSFVKHFLTEGDKFLVSYWSPLRDQGGYAIAVNYGSLIARVVFQPIEEICRVYFSRVLSFARGPTRGSSNDMSAARSALKQASDALSTLLSIQIVLSILAVTFGSLYLPIVMQILLPRRYLTTSAPQVLFAWVWYIPFLSVNGGLEAFHSSTASPDDLREQSWWMFGYSGLYILAAISFHELGLGDASLVYANIVNLSARILFTMAFTFRYFKKHTNSVPFGVSDIFPGWRFLGTVVVSYAVISVNEKKQHIVELSRSRALFSVPVLLHILMGGSMGLACVAVWWLTIGRRVVAKLKAKTA</sequence>
<organism evidence="11 12">
    <name type="scientific">Pisolithus microcarpus 441</name>
    <dbReference type="NCBI Taxonomy" id="765257"/>
    <lineage>
        <taxon>Eukaryota</taxon>
        <taxon>Fungi</taxon>
        <taxon>Dikarya</taxon>
        <taxon>Basidiomycota</taxon>
        <taxon>Agaricomycotina</taxon>
        <taxon>Agaricomycetes</taxon>
        <taxon>Agaricomycetidae</taxon>
        <taxon>Boletales</taxon>
        <taxon>Sclerodermatineae</taxon>
        <taxon>Pisolithaceae</taxon>
        <taxon>Pisolithus</taxon>
    </lineage>
</organism>
<evidence type="ECO:0000256" key="9">
    <source>
        <dbReference type="ARBA" id="ARBA00045912"/>
    </source>
</evidence>
<dbReference type="GO" id="GO:0034203">
    <property type="term" value="P:glycolipid translocation"/>
    <property type="evidence" value="ECO:0007669"/>
    <property type="project" value="TreeGrafter"/>
</dbReference>
<gene>
    <name evidence="11" type="ORF">PISMIDRAFT_97713</name>
</gene>